<accession>A0A915K7R7</accession>
<organism evidence="1 2">
    <name type="scientific">Romanomermis culicivorax</name>
    <name type="common">Nematode worm</name>
    <dbReference type="NCBI Taxonomy" id="13658"/>
    <lineage>
        <taxon>Eukaryota</taxon>
        <taxon>Metazoa</taxon>
        <taxon>Ecdysozoa</taxon>
        <taxon>Nematoda</taxon>
        <taxon>Enoplea</taxon>
        <taxon>Dorylaimia</taxon>
        <taxon>Mermithida</taxon>
        <taxon>Mermithoidea</taxon>
        <taxon>Mermithidae</taxon>
        <taxon>Romanomermis</taxon>
    </lineage>
</organism>
<evidence type="ECO:0000313" key="2">
    <source>
        <dbReference type="WBParaSite" id="nRc.2.0.1.t34787-RA"/>
    </source>
</evidence>
<sequence>MAECPIKATMGQLANSTHEAGLTMDSKFTWKMVQQNAFISIKWYIALFLDINSISLSFHGICYSDCIILVKCWSCQHVELFDFVDCCLIVWMLLVHPLFRQQLAVLFEALLLEQGRRAGINIGHSYNT</sequence>
<dbReference type="AlphaFoldDB" id="A0A915K7R7"/>
<name>A0A915K7R7_ROMCU</name>
<keyword evidence="1" id="KW-1185">Reference proteome</keyword>
<dbReference type="WBParaSite" id="nRc.2.0.1.t34787-RA">
    <property type="protein sequence ID" value="nRc.2.0.1.t34787-RA"/>
    <property type="gene ID" value="nRc.2.0.1.g34787"/>
</dbReference>
<dbReference type="Proteomes" id="UP000887565">
    <property type="component" value="Unplaced"/>
</dbReference>
<evidence type="ECO:0000313" key="1">
    <source>
        <dbReference type="Proteomes" id="UP000887565"/>
    </source>
</evidence>
<proteinExistence type="predicted"/>
<protein>
    <submittedName>
        <fullName evidence="2">Uncharacterized protein</fullName>
    </submittedName>
</protein>
<reference evidence="2" key="1">
    <citation type="submission" date="2022-11" db="UniProtKB">
        <authorList>
            <consortium name="WormBaseParasite"/>
        </authorList>
    </citation>
    <scope>IDENTIFICATION</scope>
</reference>